<keyword evidence="9 13" id="KW-0460">Magnesium</keyword>
<dbReference type="SUPFAM" id="SSF50249">
    <property type="entry name" value="Nucleic acid-binding proteins"/>
    <property type="match status" value="1"/>
</dbReference>
<comment type="similarity">
    <text evidence="2 13">Belongs to the class-II aminoacyl-tRNA synthetase family.</text>
</comment>
<dbReference type="InterPro" id="IPR044136">
    <property type="entry name" value="Lys-tRNA-ligase_II_N"/>
</dbReference>
<gene>
    <name evidence="13" type="primary">lysS</name>
    <name evidence="16" type="ORF">TheveDRAFT_0648</name>
</gene>
<evidence type="ECO:0000256" key="13">
    <source>
        <dbReference type="HAMAP-Rule" id="MF_00252"/>
    </source>
</evidence>
<dbReference type="InterPro" id="IPR018149">
    <property type="entry name" value="Lys-tRNA-synth_II_C"/>
</dbReference>
<dbReference type="eggNOG" id="COG1190">
    <property type="taxonomic scope" value="Bacteria"/>
</dbReference>
<dbReference type="Pfam" id="PF00152">
    <property type="entry name" value="tRNA-synt_2"/>
    <property type="match status" value="1"/>
</dbReference>
<dbReference type="Gene3D" id="2.40.50.140">
    <property type="entry name" value="Nucleic acid-binding proteins"/>
    <property type="match status" value="1"/>
</dbReference>
<proteinExistence type="inferred from homology"/>
<dbReference type="Proteomes" id="UP000005730">
    <property type="component" value="Chromosome"/>
</dbReference>
<dbReference type="NCBIfam" id="NF001756">
    <property type="entry name" value="PRK00484.1"/>
    <property type="match status" value="1"/>
</dbReference>
<evidence type="ECO:0000256" key="6">
    <source>
        <dbReference type="ARBA" id="ARBA00022723"/>
    </source>
</evidence>
<keyword evidence="10 13" id="KW-0648">Protein biosynthesis</keyword>
<evidence type="ECO:0000256" key="12">
    <source>
        <dbReference type="ARBA" id="ARBA00048573"/>
    </source>
</evidence>
<dbReference type="RefSeq" id="WP_006583301.1">
    <property type="nucleotide sequence ID" value="NZ_CM001377.1"/>
</dbReference>
<comment type="catalytic activity">
    <reaction evidence="12 13 14">
        <text>tRNA(Lys) + L-lysine + ATP = L-lysyl-tRNA(Lys) + AMP + diphosphate</text>
        <dbReference type="Rhea" id="RHEA:20792"/>
        <dbReference type="Rhea" id="RHEA-COMP:9696"/>
        <dbReference type="Rhea" id="RHEA-COMP:9697"/>
        <dbReference type="ChEBI" id="CHEBI:30616"/>
        <dbReference type="ChEBI" id="CHEBI:32551"/>
        <dbReference type="ChEBI" id="CHEBI:33019"/>
        <dbReference type="ChEBI" id="CHEBI:78442"/>
        <dbReference type="ChEBI" id="CHEBI:78529"/>
        <dbReference type="ChEBI" id="CHEBI:456215"/>
        <dbReference type="EC" id="6.1.1.6"/>
    </reaction>
</comment>
<dbReference type="HAMAP" id="MF_00252">
    <property type="entry name" value="Lys_tRNA_synth_class2"/>
    <property type="match status" value="1"/>
</dbReference>
<evidence type="ECO:0000256" key="5">
    <source>
        <dbReference type="ARBA" id="ARBA00022598"/>
    </source>
</evidence>
<dbReference type="InterPro" id="IPR006195">
    <property type="entry name" value="aa-tRNA-synth_II"/>
</dbReference>
<keyword evidence="17" id="KW-1185">Reference proteome</keyword>
<dbReference type="InterPro" id="IPR004365">
    <property type="entry name" value="NA-bd_OB_tRNA"/>
</dbReference>
<reference evidence="16 17" key="1">
    <citation type="submission" date="2011-10" db="EMBL/GenBank/DDBJ databases">
        <title>The Noncontiguous Finished genome of Thermanaerovibrio velox DSM 12556.</title>
        <authorList>
            <consortium name="US DOE Joint Genome Institute (JGI-PGF)"/>
            <person name="Lucas S."/>
            <person name="Copeland A."/>
            <person name="Lapidus A."/>
            <person name="Glavina del Rio T."/>
            <person name="Dalin E."/>
            <person name="Tice H."/>
            <person name="Bruce D."/>
            <person name="Goodwin L."/>
            <person name="Pitluck S."/>
            <person name="Peters L."/>
            <person name="Mikhailova N."/>
            <person name="Teshima H."/>
            <person name="Kyrpides N."/>
            <person name="Mavromatis K."/>
            <person name="Ivanova N."/>
            <person name="Markowitz V."/>
            <person name="Cheng J.-F."/>
            <person name="Hugenholtz P."/>
            <person name="Woyke T."/>
            <person name="Wu D."/>
            <person name="Spring S."/>
            <person name="Brambilla E.-M."/>
            <person name="Klenk H.-P."/>
            <person name="Eisen J.A."/>
        </authorList>
    </citation>
    <scope>NUCLEOTIDE SEQUENCE [LARGE SCALE GENOMIC DNA]</scope>
    <source>
        <strain evidence="16 17">DSM 12556</strain>
    </source>
</reference>
<evidence type="ECO:0000259" key="15">
    <source>
        <dbReference type="PROSITE" id="PS50862"/>
    </source>
</evidence>
<evidence type="ECO:0000256" key="10">
    <source>
        <dbReference type="ARBA" id="ARBA00022917"/>
    </source>
</evidence>
<evidence type="ECO:0000256" key="11">
    <source>
        <dbReference type="ARBA" id="ARBA00023146"/>
    </source>
</evidence>
<feature type="binding site" evidence="13">
    <location>
        <position position="423"/>
    </location>
    <ligand>
        <name>Mg(2+)</name>
        <dbReference type="ChEBI" id="CHEBI:18420"/>
        <label>1</label>
    </ligand>
</feature>
<dbReference type="GO" id="GO:0000287">
    <property type="term" value="F:magnesium ion binding"/>
    <property type="evidence" value="ECO:0007669"/>
    <property type="project" value="UniProtKB-UniRule"/>
</dbReference>
<dbReference type="GO" id="GO:0000049">
    <property type="term" value="F:tRNA binding"/>
    <property type="evidence" value="ECO:0007669"/>
    <property type="project" value="TreeGrafter"/>
</dbReference>
<dbReference type="PANTHER" id="PTHR42918">
    <property type="entry name" value="LYSYL-TRNA SYNTHETASE"/>
    <property type="match status" value="1"/>
</dbReference>
<feature type="binding site" evidence="13">
    <location>
        <position position="423"/>
    </location>
    <ligand>
        <name>Mg(2+)</name>
        <dbReference type="ChEBI" id="CHEBI:18420"/>
        <label>2</label>
    </ligand>
</feature>
<dbReference type="AlphaFoldDB" id="H0UQX8"/>
<dbReference type="NCBIfam" id="TIGR00499">
    <property type="entry name" value="lysS_bact"/>
    <property type="match status" value="1"/>
</dbReference>
<keyword evidence="7 13" id="KW-0547">Nucleotide-binding</keyword>
<evidence type="ECO:0000256" key="4">
    <source>
        <dbReference type="ARBA" id="ARBA00022490"/>
    </source>
</evidence>
<feature type="domain" description="Aminoacyl-transfer RNA synthetases class-II family profile" evidence="15">
    <location>
        <begin position="186"/>
        <end position="504"/>
    </location>
</feature>
<comment type="subcellular location">
    <subcellularLocation>
        <location evidence="1 13">Cytoplasm</location>
    </subcellularLocation>
</comment>
<dbReference type="OrthoDB" id="9802326at2"/>
<dbReference type="SUPFAM" id="SSF55681">
    <property type="entry name" value="Class II aaRS and biotin synthetases"/>
    <property type="match status" value="1"/>
</dbReference>
<dbReference type="FunFam" id="2.40.50.140:FF:000024">
    <property type="entry name" value="Lysine--tRNA ligase"/>
    <property type="match status" value="1"/>
</dbReference>
<keyword evidence="6 13" id="KW-0479">Metal-binding</keyword>
<dbReference type="EMBL" id="CM001377">
    <property type="protein sequence ID" value="EHM09807.1"/>
    <property type="molecule type" value="Genomic_DNA"/>
</dbReference>
<dbReference type="PIRSF" id="PIRSF039101">
    <property type="entry name" value="LysRS2"/>
    <property type="match status" value="1"/>
</dbReference>
<protein>
    <recommendedName>
        <fullName evidence="13">Lysine--tRNA ligase</fullName>
        <ecNumber evidence="13">6.1.1.6</ecNumber>
    </recommendedName>
    <alternativeName>
        <fullName evidence="13">Lysyl-tRNA synthetase</fullName>
        <shortName evidence="13">LysRS</shortName>
    </alternativeName>
</protein>
<dbReference type="CDD" id="cd04322">
    <property type="entry name" value="LysRS_N"/>
    <property type="match status" value="1"/>
</dbReference>
<evidence type="ECO:0000313" key="17">
    <source>
        <dbReference type="Proteomes" id="UP000005730"/>
    </source>
</evidence>
<dbReference type="InterPro" id="IPR045864">
    <property type="entry name" value="aa-tRNA-synth_II/BPL/LPL"/>
</dbReference>
<dbReference type="Gene3D" id="3.30.930.10">
    <property type="entry name" value="Bira Bifunctional Protein, Domain 2"/>
    <property type="match status" value="1"/>
</dbReference>
<dbReference type="InterPro" id="IPR034762">
    <property type="entry name" value="Lys-tRNA-ligase_II_bac/euk"/>
</dbReference>
<keyword evidence="11 13" id="KW-0030">Aminoacyl-tRNA synthetase</keyword>
<dbReference type="GO" id="GO:0004824">
    <property type="term" value="F:lysine-tRNA ligase activity"/>
    <property type="evidence" value="ECO:0007669"/>
    <property type="project" value="UniProtKB-UniRule"/>
</dbReference>
<dbReference type="HOGENOM" id="CLU_008255_6_0_0"/>
<evidence type="ECO:0000256" key="1">
    <source>
        <dbReference type="ARBA" id="ARBA00004496"/>
    </source>
</evidence>
<organism evidence="16 17">
    <name type="scientific">Thermanaerovibrio velox DSM 12556</name>
    <dbReference type="NCBI Taxonomy" id="926567"/>
    <lineage>
        <taxon>Bacteria</taxon>
        <taxon>Thermotogati</taxon>
        <taxon>Synergistota</taxon>
        <taxon>Synergistia</taxon>
        <taxon>Synergistales</taxon>
        <taxon>Synergistaceae</taxon>
        <taxon>Thermanaerovibrio</taxon>
    </lineage>
</organism>
<dbReference type="STRING" id="926567.TheveDRAFT_0648"/>
<comment type="subunit">
    <text evidence="3 13">Homodimer.</text>
</comment>
<dbReference type="PANTHER" id="PTHR42918:SF15">
    <property type="entry name" value="LYSINE--TRNA LIGASE, CHLOROPLASTIC_MITOCHONDRIAL"/>
    <property type="match status" value="1"/>
</dbReference>
<dbReference type="PRINTS" id="PR00982">
    <property type="entry name" value="TRNASYNTHLYS"/>
</dbReference>
<evidence type="ECO:0000256" key="3">
    <source>
        <dbReference type="ARBA" id="ARBA00011738"/>
    </source>
</evidence>
<evidence type="ECO:0000313" key="16">
    <source>
        <dbReference type="EMBL" id="EHM09807.1"/>
    </source>
</evidence>
<dbReference type="GO" id="GO:0006430">
    <property type="term" value="P:lysyl-tRNA aminoacylation"/>
    <property type="evidence" value="ECO:0007669"/>
    <property type="project" value="UniProtKB-UniRule"/>
</dbReference>
<dbReference type="InterPro" id="IPR012340">
    <property type="entry name" value="NA-bd_OB-fold"/>
</dbReference>
<dbReference type="InterPro" id="IPR002313">
    <property type="entry name" value="Lys-tRNA-ligase_II"/>
</dbReference>
<dbReference type="GO" id="GO:0005829">
    <property type="term" value="C:cytosol"/>
    <property type="evidence" value="ECO:0007669"/>
    <property type="project" value="TreeGrafter"/>
</dbReference>
<accession>H0UQX8</accession>
<dbReference type="PROSITE" id="PS50862">
    <property type="entry name" value="AA_TRNA_LIGASE_II"/>
    <property type="match status" value="1"/>
</dbReference>
<evidence type="ECO:0000256" key="8">
    <source>
        <dbReference type="ARBA" id="ARBA00022840"/>
    </source>
</evidence>
<dbReference type="GO" id="GO:0005524">
    <property type="term" value="F:ATP binding"/>
    <property type="evidence" value="ECO:0007669"/>
    <property type="project" value="UniProtKB-UniRule"/>
</dbReference>
<keyword evidence="4 13" id="KW-0963">Cytoplasm</keyword>
<evidence type="ECO:0000256" key="7">
    <source>
        <dbReference type="ARBA" id="ARBA00022741"/>
    </source>
</evidence>
<feature type="binding site" evidence="13">
    <location>
        <position position="416"/>
    </location>
    <ligand>
        <name>Mg(2+)</name>
        <dbReference type="ChEBI" id="CHEBI:18420"/>
        <label>1</label>
    </ligand>
</feature>
<comment type="cofactor">
    <cofactor evidence="13 14">
        <name>Mg(2+)</name>
        <dbReference type="ChEBI" id="CHEBI:18420"/>
    </cofactor>
    <text evidence="13 14">Binds 3 Mg(2+) ions per subunit.</text>
</comment>
<keyword evidence="5 13" id="KW-0436">Ligase</keyword>
<evidence type="ECO:0000256" key="2">
    <source>
        <dbReference type="ARBA" id="ARBA00008226"/>
    </source>
</evidence>
<name>H0UQX8_9BACT</name>
<dbReference type="Pfam" id="PF01336">
    <property type="entry name" value="tRNA_anti-codon"/>
    <property type="match status" value="1"/>
</dbReference>
<dbReference type="EC" id="6.1.1.6" evidence="13"/>
<dbReference type="FunFam" id="3.30.930.10:FF:000238">
    <property type="entry name" value="Lysine--tRNA ligase"/>
    <property type="match status" value="1"/>
</dbReference>
<keyword evidence="8 13" id="KW-0067">ATP-binding</keyword>
<sequence>MSDGNERNQAQGCMPEEEIFRQRKEKLFRLRQEEGYDPFAIDKFDRRHSVAWVRGKYESLSQDEEGDEELSLAGRVMTLRRHGKASFATMEEDTGRIQLYFQLDNMGEDAYGFFKKWVDTGDILGVKGTPFRTQRGELSIKVREFKLLSKALRPLPEKWHGLKDQEVRYRQRYLDLMVNPEVRETFRRRTRIIQTVRRVLDSHGTLEVTTPILSTLAGGANARPFVTFHNALGIPMYLRIATELYLKRLVVGMFDRVYEIGPNFRNEGIDLKHNPEFTAMEVYWAYANNEDMMNLCEEILVACADEMGSRVFTYQGREISFEPPFRRATMMDLVKEHTGIDFSTISDEEARRIALERHVVDELKGYETRYHLLPEFFDAYVEDKLIQPTFVIGHPTVISPLAKRNAENPDITDRFELFVNGSELANAFSELNDPLDQRERFLEQVKQKEAGDEEAHVFDEDFVNALEYGLPPTGGMGIGIDRLVMLLTDSKSIRDVILFPTMKPKA</sequence>
<dbReference type="InterPro" id="IPR004364">
    <property type="entry name" value="Aa-tRNA-synt_II"/>
</dbReference>
<dbReference type="CDD" id="cd00775">
    <property type="entry name" value="LysRS_core"/>
    <property type="match status" value="1"/>
</dbReference>
<evidence type="ECO:0000256" key="9">
    <source>
        <dbReference type="ARBA" id="ARBA00022842"/>
    </source>
</evidence>
<evidence type="ECO:0000256" key="14">
    <source>
        <dbReference type="RuleBase" id="RU000336"/>
    </source>
</evidence>